<keyword evidence="10" id="KW-0406">Ion transport</keyword>
<evidence type="ECO:0000256" key="2">
    <source>
        <dbReference type="ARBA" id="ARBA00022475"/>
    </source>
</evidence>
<keyword evidence="5 10" id="KW-0472">Membrane</keyword>
<dbReference type="GO" id="GO:0046872">
    <property type="term" value="F:metal ion binding"/>
    <property type="evidence" value="ECO:0007669"/>
    <property type="project" value="UniProtKB-KW"/>
</dbReference>
<dbReference type="HAMAP" id="MF_00454">
    <property type="entry name" value="FluC"/>
    <property type="match status" value="1"/>
</dbReference>
<evidence type="ECO:0000256" key="4">
    <source>
        <dbReference type="ARBA" id="ARBA00022989"/>
    </source>
</evidence>
<comment type="catalytic activity">
    <reaction evidence="8">
        <text>fluoride(in) = fluoride(out)</text>
        <dbReference type="Rhea" id="RHEA:76159"/>
        <dbReference type="ChEBI" id="CHEBI:17051"/>
    </reaction>
    <physiologicalReaction direction="left-to-right" evidence="8">
        <dbReference type="Rhea" id="RHEA:76160"/>
    </physiologicalReaction>
</comment>
<keyword evidence="6 10" id="KW-0407">Ion channel</keyword>
<dbReference type="Pfam" id="PF02537">
    <property type="entry name" value="CRCB"/>
    <property type="match status" value="1"/>
</dbReference>
<feature type="transmembrane region" description="Helical" evidence="10">
    <location>
        <begin position="76"/>
        <end position="94"/>
    </location>
</feature>
<proteinExistence type="inferred from homology"/>
<keyword evidence="2 10" id="KW-1003">Cell membrane</keyword>
<evidence type="ECO:0000256" key="10">
    <source>
        <dbReference type="HAMAP-Rule" id="MF_00454"/>
    </source>
</evidence>
<comment type="activity regulation">
    <text evidence="10">Na(+) is not transported, but it plays an essential structural role and its presence is essential for fluoride channel function.</text>
</comment>
<evidence type="ECO:0000256" key="7">
    <source>
        <dbReference type="ARBA" id="ARBA00035120"/>
    </source>
</evidence>
<evidence type="ECO:0000256" key="6">
    <source>
        <dbReference type="ARBA" id="ARBA00023303"/>
    </source>
</evidence>
<dbReference type="Proteomes" id="UP000076925">
    <property type="component" value="Unassembled WGS sequence"/>
</dbReference>
<dbReference type="EMBL" id="ANNX02000040">
    <property type="protein sequence ID" value="KYC38619.1"/>
    <property type="molecule type" value="Genomic_DNA"/>
</dbReference>
<name>A0A139X1N5_9CYAN</name>
<feature type="transmembrane region" description="Helical" evidence="10">
    <location>
        <begin position="7"/>
        <end position="30"/>
    </location>
</feature>
<keyword evidence="10" id="KW-0915">Sodium</keyword>
<feature type="binding site" evidence="10">
    <location>
        <position position="87"/>
    </location>
    <ligand>
        <name>Na(+)</name>
        <dbReference type="ChEBI" id="CHEBI:29101"/>
        <note>structural</note>
    </ligand>
</feature>
<reference evidence="11 12" key="1">
    <citation type="journal article" date="2013" name="Genome Biol. Evol.">
        <title>Genomes of Stigonematalean cyanobacteria (subsection V) and the evolution of oxygenic photosynthesis from prokaryotes to plastids.</title>
        <authorList>
            <person name="Dagan T."/>
            <person name="Roettger M."/>
            <person name="Stucken K."/>
            <person name="Landan G."/>
            <person name="Koch R."/>
            <person name="Major P."/>
            <person name="Gould S.B."/>
            <person name="Goremykin V.V."/>
            <person name="Rippka R."/>
            <person name="Tandeau de Marsac N."/>
            <person name="Gugger M."/>
            <person name="Lockhart P.J."/>
            <person name="Allen J.F."/>
            <person name="Brune I."/>
            <person name="Maus I."/>
            <person name="Puhler A."/>
            <person name="Martin W.F."/>
        </authorList>
    </citation>
    <scope>NUCLEOTIDE SEQUENCE [LARGE SCALE GENOMIC DNA]</scope>
    <source>
        <strain evidence="11 12">PCC 7110</strain>
    </source>
</reference>
<gene>
    <name evidence="10" type="primary">fluC</name>
    <name evidence="10" type="synonym">crcB</name>
    <name evidence="11" type="ORF">WA1_36175</name>
</gene>
<keyword evidence="12" id="KW-1185">Reference proteome</keyword>
<evidence type="ECO:0000256" key="9">
    <source>
        <dbReference type="ARBA" id="ARBA00049940"/>
    </source>
</evidence>
<dbReference type="GO" id="GO:0062054">
    <property type="term" value="F:fluoride channel activity"/>
    <property type="evidence" value="ECO:0007669"/>
    <property type="project" value="UniProtKB-UniRule"/>
</dbReference>
<comment type="similarity">
    <text evidence="7 10">Belongs to the fluoride channel Fluc/FEX (TC 1.A.43) family.</text>
</comment>
<evidence type="ECO:0000256" key="5">
    <source>
        <dbReference type="ARBA" id="ARBA00023136"/>
    </source>
</evidence>
<dbReference type="OrthoDB" id="9815830at2"/>
<keyword evidence="4 10" id="KW-1133">Transmembrane helix</keyword>
<dbReference type="GO" id="GO:0140114">
    <property type="term" value="P:cellular detoxification of fluoride"/>
    <property type="evidence" value="ECO:0007669"/>
    <property type="project" value="UniProtKB-UniRule"/>
</dbReference>
<protein>
    <recommendedName>
        <fullName evidence="10">Fluoride-specific ion channel FluC</fullName>
    </recommendedName>
</protein>
<keyword evidence="10" id="KW-0479">Metal-binding</keyword>
<feature type="transmembrane region" description="Helical" evidence="10">
    <location>
        <begin position="109"/>
        <end position="130"/>
    </location>
</feature>
<dbReference type="InterPro" id="IPR003691">
    <property type="entry name" value="FluC"/>
</dbReference>
<accession>A0A139X1N5</accession>
<dbReference type="GO" id="GO:0005886">
    <property type="term" value="C:plasma membrane"/>
    <property type="evidence" value="ECO:0007669"/>
    <property type="project" value="UniProtKB-SubCell"/>
</dbReference>
<keyword evidence="3 10" id="KW-0812">Transmembrane</keyword>
<organism evidence="11 12">
    <name type="scientific">Scytonema hofmannii PCC 7110</name>
    <dbReference type="NCBI Taxonomy" id="128403"/>
    <lineage>
        <taxon>Bacteria</taxon>
        <taxon>Bacillati</taxon>
        <taxon>Cyanobacteriota</taxon>
        <taxon>Cyanophyceae</taxon>
        <taxon>Nostocales</taxon>
        <taxon>Scytonemataceae</taxon>
        <taxon>Scytonema</taxon>
    </lineage>
</organism>
<evidence type="ECO:0000313" key="11">
    <source>
        <dbReference type="EMBL" id="KYC38619.1"/>
    </source>
</evidence>
<evidence type="ECO:0000256" key="1">
    <source>
        <dbReference type="ARBA" id="ARBA00004651"/>
    </source>
</evidence>
<evidence type="ECO:0000313" key="12">
    <source>
        <dbReference type="Proteomes" id="UP000076925"/>
    </source>
</evidence>
<feature type="binding site" evidence="10">
    <location>
        <position position="84"/>
    </location>
    <ligand>
        <name>Na(+)</name>
        <dbReference type="ChEBI" id="CHEBI:29101"/>
        <note>structural</note>
    </ligand>
</feature>
<feature type="transmembrane region" description="Helical" evidence="10">
    <location>
        <begin position="42"/>
        <end position="64"/>
    </location>
</feature>
<dbReference type="PANTHER" id="PTHR28259:SF1">
    <property type="entry name" value="FLUORIDE EXPORT PROTEIN 1-RELATED"/>
    <property type="match status" value="1"/>
</dbReference>
<evidence type="ECO:0000256" key="3">
    <source>
        <dbReference type="ARBA" id="ARBA00022692"/>
    </source>
</evidence>
<sequence>MCELLQNVTLFSVLAIAIGAVPGALSRYYLTEFCKRAIGTNFPYGTFIINFTGCLLMGFFFTLFKGIKGFPPEIDLLVRTGFLGAYTTFSTYGYDTLTLWRNGKQGATIFYWAGSAMLAVIGIVLGSYLAKGIVG</sequence>
<comment type="function">
    <text evidence="9 10">Fluoride-specific ion channel. Important for reducing fluoride concentration in the cell, thus reducing its toxicity.</text>
</comment>
<comment type="subcellular location">
    <subcellularLocation>
        <location evidence="1 10">Cell membrane</location>
        <topology evidence="1 10">Multi-pass membrane protein</topology>
    </subcellularLocation>
</comment>
<dbReference type="AlphaFoldDB" id="A0A139X1N5"/>
<evidence type="ECO:0000256" key="8">
    <source>
        <dbReference type="ARBA" id="ARBA00035585"/>
    </source>
</evidence>
<dbReference type="PANTHER" id="PTHR28259">
    <property type="entry name" value="FLUORIDE EXPORT PROTEIN 1-RELATED"/>
    <property type="match status" value="1"/>
</dbReference>
<keyword evidence="10" id="KW-0813">Transport</keyword>
<comment type="caution">
    <text evidence="11">The sequence shown here is derived from an EMBL/GenBank/DDBJ whole genome shotgun (WGS) entry which is preliminary data.</text>
</comment>
<dbReference type="NCBIfam" id="TIGR00494">
    <property type="entry name" value="crcB"/>
    <property type="match status" value="1"/>
</dbReference>